<evidence type="ECO:0000256" key="7">
    <source>
        <dbReference type="ARBA" id="ARBA00023077"/>
    </source>
</evidence>
<accession>A0ABS3SWC3</accession>
<evidence type="ECO:0000256" key="4">
    <source>
        <dbReference type="ARBA" id="ARBA00022496"/>
    </source>
</evidence>
<dbReference type="Pfam" id="PF13715">
    <property type="entry name" value="CarbopepD_reg_2"/>
    <property type="match status" value="1"/>
</dbReference>
<comment type="subcellular location">
    <subcellularLocation>
        <location evidence="1 10">Cell outer membrane</location>
        <topology evidence="1 10">Multi-pass membrane protein</topology>
    </subcellularLocation>
</comment>
<keyword evidence="7 11" id="KW-0798">TonB box</keyword>
<dbReference type="Pfam" id="PF07660">
    <property type="entry name" value="STN"/>
    <property type="match status" value="1"/>
</dbReference>
<keyword evidence="2 10" id="KW-0813">Transport</keyword>
<dbReference type="Pfam" id="PF00593">
    <property type="entry name" value="TonB_dep_Rec_b-barrel"/>
    <property type="match status" value="1"/>
</dbReference>
<evidence type="ECO:0000313" key="16">
    <source>
        <dbReference type="Proteomes" id="UP000681315"/>
    </source>
</evidence>
<feature type="domain" description="TonB-dependent receptor-like beta-barrel" evidence="12">
    <location>
        <begin position="522"/>
        <end position="895"/>
    </location>
</feature>
<dbReference type="EMBL" id="JAGEVG010000021">
    <property type="protein sequence ID" value="MBO3099751.1"/>
    <property type="molecule type" value="Genomic_DNA"/>
</dbReference>
<keyword evidence="16" id="KW-1185">Reference proteome</keyword>
<dbReference type="NCBIfam" id="TIGR04056">
    <property type="entry name" value="OMP_RagA_SusC"/>
    <property type="match status" value="1"/>
</dbReference>
<dbReference type="Gene3D" id="3.55.50.30">
    <property type="match status" value="1"/>
</dbReference>
<dbReference type="NCBIfam" id="TIGR04057">
    <property type="entry name" value="SusC_RagA_signa"/>
    <property type="match status" value="1"/>
</dbReference>
<evidence type="ECO:0000256" key="8">
    <source>
        <dbReference type="ARBA" id="ARBA00023136"/>
    </source>
</evidence>
<dbReference type="InterPro" id="IPR023996">
    <property type="entry name" value="TonB-dep_OMP_SusC/RagA"/>
</dbReference>
<dbReference type="RefSeq" id="WP_208234858.1">
    <property type="nucleotide sequence ID" value="NZ_JAGEVG010000021.1"/>
</dbReference>
<keyword evidence="4" id="KW-0406">Ion transport</keyword>
<evidence type="ECO:0000259" key="14">
    <source>
        <dbReference type="Pfam" id="PF07715"/>
    </source>
</evidence>
<comment type="similarity">
    <text evidence="10 11">Belongs to the TonB-dependent receptor family.</text>
</comment>
<dbReference type="InterPro" id="IPR023997">
    <property type="entry name" value="TonB-dep_OMP_SusC/RagA_CS"/>
</dbReference>
<feature type="domain" description="TonB-dependent receptor plug" evidence="14">
    <location>
        <begin position="237"/>
        <end position="375"/>
    </location>
</feature>
<protein>
    <submittedName>
        <fullName evidence="15">TonB-dependent receptor</fullName>
    </submittedName>
</protein>
<evidence type="ECO:0000313" key="15">
    <source>
        <dbReference type="EMBL" id="MBO3099751.1"/>
    </source>
</evidence>
<keyword evidence="5 10" id="KW-0812">Transmembrane</keyword>
<sequence length="1168" mass="127622">MKKFIIGIYSLLYIPKISLKMKLTYMLLFLALFQIQANSTYSQNTKVTLDCKSMTIADVLNEIERKTEFKFLYEDEILRNKEIVSISATKEKLSNVLNTLFKNANIGYKVVDKQIVLKPKIVVSVKETPSFLGKIKFNFSEILNQQRISGTITDENGQPLAGATIIVKGSKTGVVSDYDGGYSLIFSSNSEIIVVSYIGYETIDVPINNRSVVNVQLKTSVTSLDEFVIIGYGRAKRKDLTGSVGTVDVANIASQSPTINLDNALQGQVAGVYVSSSTGQPGAAARVRIRGTTSLLGSNQPLYVIDGIPVVPDSNIPLGGREGGGLGSLGLGDELAKEGISTPIGNINTSDIQSISVLKDASAAAIYGSRAANGVIIITTKQGIYSGKTKFEGSASTSVQFAQTLDVLNAAQFRQVWTTAVENGTRNDEFARSVLDGSYFGNADTNWEKELSPGSPITSNYNLSVYGGSEKTRYSTSLGINTQEGVYKNSGFDRYSLNLSIDNKINERWTFGTKINLSNTNQDALDNSLTQLTYSYRPDLPVFDADGNYSVSPYSNTESPAARSQGNNTNSTFLVLGSIHTELEIVKDLKFKTLFSLNYNNGTQNSFYPLFTARGGWGRLTGNGNGYAQESRSKYTNTLLQSTLTYDKLIGNHDINAVAGASFEKSKNSYVKAWGEGFFNNVLTNVSSATVFRDASSFETGSGLASYFGRINYGYDSRYLLTLSARVDGSSKFAKDNQYAFFPAAAVAWRISNESFLKDSSVIDDLKLRASLGKTGQQDFGDYAWRTLYETDNYGPDPSIVISQLGNHKLKWETTDQFDLGIDFSLFRGRLSGGIGYYTKTTKDALFTAITPGSTGYNRITANIGDTENKGVELELKGDLIRSNDFNWSISLNVSKNKNKLTKISDDFRGDDGFLTGFPGGGRLREGSPIGLIYGYVAEGIFQEQAEIDVLNAGSSTGAYQNSATAPGDLKFKDLTGPDGVPDGRITSLDQEVLGDTQPDFFGGINNTFRYKGFTLSTFFTFSVGNDVHAFGLGRDTNFANTFMGENKVSSVLNAWSPDNRDTNIPRLVYFDPNVNNRSSSHYVYDASYIRLKTLNLNYTFSQKLIDQIKIFDSLSVFMTAQNLFTVTNYPGADPEASNLYNNDISAGMDNNKFPISKVFTAGVKLGF</sequence>
<reference evidence="15 16" key="1">
    <citation type="submission" date="2021-03" db="EMBL/GenBank/DDBJ databases">
        <title>Gelidibacter sp. nov., isolated from costal sediment.</title>
        <authorList>
            <person name="Lun K.-Y."/>
        </authorList>
    </citation>
    <scope>NUCLEOTIDE SEQUENCE [LARGE SCALE GENOMIC DNA]</scope>
    <source>
        <strain evidence="15 16">DF109</strain>
    </source>
</reference>
<dbReference type="InterPro" id="IPR036942">
    <property type="entry name" value="Beta-barrel_TonB_sf"/>
</dbReference>
<dbReference type="InterPro" id="IPR011662">
    <property type="entry name" value="Secretin/TonB_short_N"/>
</dbReference>
<dbReference type="PROSITE" id="PS52016">
    <property type="entry name" value="TONB_DEPENDENT_REC_3"/>
    <property type="match status" value="1"/>
</dbReference>
<dbReference type="Gene3D" id="2.170.130.10">
    <property type="entry name" value="TonB-dependent receptor, plug domain"/>
    <property type="match status" value="1"/>
</dbReference>
<keyword evidence="4" id="KW-0410">Iron transport</keyword>
<evidence type="ECO:0000256" key="11">
    <source>
        <dbReference type="RuleBase" id="RU003357"/>
    </source>
</evidence>
<evidence type="ECO:0000256" key="2">
    <source>
        <dbReference type="ARBA" id="ARBA00022448"/>
    </source>
</evidence>
<dbReference type="Gene3D" id="2.60.40.1120">
    <property type="entry name" value="Carboxypeptidase-like, regulatory domain"/>
    <property type="match status" value="1"/>
</dbReference>
<keyword evidence="8 10" id="KW-0472">Membrane</keyword>
<keyword evidence="3 10" id="KW-1134">Transmembrane beta strand</keyword>
<dbReference type="Gene3D" id="2.40.170.20">
    <property type="entry name" value="TonB-dependent receptor, beta-barrel domain"/>
    <property type="match status" value="1"/>
</dbReference>
<dbReference type="Proteomes" id="UP000681315">
    <property type="component" value="Unassembled WGS sequence"/>
</dbReference>
<evidence type="ECO:0000256" key="9">
    <source>
        <dbReference type="ARBA" id="ARBA00023237"/>
    </source>
</evidence>
<dbReference type="SUPFAM" id="SSF56935">
    <property type="entry name" value="Porins"/>
    <property type="match status" value="1"/>
</dbReference>
<organism evidence="15 16">
    <name type="scientific">Gelidibacter pelagius</name>
    <dbReference type="NCBI Taxonomy" id="2819985"/>
    <lineage>
        <taxon>Bacteria</taxon>
        <taxon>Pseudomonadati</taxon>
        <taxon>Bacteroidota</taxon>
        <taxon>Flavobacteriia</taxon>
        <taxon>Flavobacteriales</taxon>
        <taxon>Flavobacteriaceae</taxon>
        <taxon>Gelidibacter</taxon>
    </lineage>
</organism>
<evidence type="ECO:0000256" key="6">
    <source>
        <dbReference type="ARBA" id="ARBA00023004"/>
    </source>
</evidence>
<gene>
    <name evidence="15" type="ORF">J4051_15855</name>
</gene>
<evidence type="ECO:0000256" key="3">
    <source>
        <dbReference type="ARBA" id="ARBA00022452"/>
    </source>
</evidence>
<keyword evidence="6" id="KW-0408">Iron</keyword>
<evidence type="ECO:0000256" key="10">
    <source>
        <dbReference type="PROSITE-ProRule" id="PRU01360"/>
    </source>
</evidence>
<dbReference type="InterPro" id="IPR012910">
    <property type="entry name" value="Plug_dom"/>
</dbReference>
<dbReference type="InterPro" id="IPR039426">
    <property type="entry name" value="TonB-dep_rcpt-like"/>
</dbReference>
<dbReference type="InterPro" id="IPR008969">
    <property type="entry name" value="CarboxyPept-like_regulatory"/>
</dbReference>
<name>A0ABS3SWC3_9FLAO</name>
<evidence type="ECO:0000256" key="5">
    <source>
        <dbReference type="ARBA" id="ARBA00022692"/>
    </source>
</evidence>
<evidence type="ECO:0000256" key="1">
    <source>
        <dbReference type="ARBA" id="ARBA00004571"/>
    </source>
</evidence>
<dbReference type="InterPro" id="IPR037066">
    <property type="entry name" value="Plug_dom_sf"/>
</dbReference>
<dbReference type="SUPFAM" id="SSF49464">
    <property type="entry name" value="Carboxypeptidase regulatory domain-like"/>
    <property type="match status" value="1"/>
</dbReference>
<proteinExistence type="inferred from homology"/>
<keyword evidence="9 10" id="KW-0998">Cell outer membrane</keyword>
<evidence type="ECO:0000259" key="12">
    <source>
        <dbReference type="Pfam" id="PF00593"/>
    </source>
</evidence>
<dbReference type="Pfam" id="PF07715">
    <property type="entry name" value="Plug"/>
    <property type="match status" value="1"/>
</dbReference>
<evidence type="ECO:0000259" key="13">
    <source>
        <dbReference type="Pfam" id="PF07660"/>
    </source>
</evidence>
<dbReference type="InterPro" id="IPR000531">
    <property type="entry name" value="Beta-barrel_TonB"/>
</dbReference>
<comment type="caution">
    <text evidence="15">The sequence shown here is derived from an EMBL/GenBank/DDBJ whole genome shotgun (WGS) entry which is preliminary data.</text>
</comment>
<feature type="domain" description="Secretin/TonB short N-terminal" evidence="13">
    <location>
        <begin position="70"/>
        <end position="120"/>
    </location>
</feature>
<keyword evidence="15" id="KW-0675">Receptor</keyword>